<dbReference type="OrthoDB" id="9774907at2"/>
<dbReference type="eggNOG" id="COG0125">
    <property type="taxonomic scope" value="Bacteria"/>
</dbReference>
<name>D5T3S7_LEUKI</name>
<dbReference type="EC" id="2.7.4.9" evidence="2 11"/>
<dbReference type="AlphaFoldDB" id="D5T3S7"/>
<evidence type="ECO:0000256" key="9">
    <source>
        <dbReference type="ARBA" id="ARBA00048743"/>
    </source>
</evidence>
<keyword evidence="6 11" id="KW-0547">Nucleotide-binding</keyword>
<dbReference type="HAMAP" id="MF_00165">
    <property type="entry name" value="Thymidylate_kinase"/>
    <property type="match status" value="1"/>
</dbReference>
<evidence type="ECO:0000313" key="13">
    <source>
        <dbReference type="EMBL" id="ADG40926.1"/>
    </source>
</evidence>
<evidence type="ECO:0000256" key="7">
    <source>
        <dbReference type="ARBA" id="ARBA00022777"/>
    </source>
</evidence>
<accession>D5T3S7</accession>
<dbReference type="RefSeq" id="WP_013103516.1">
    <property type="nucleotide sequence ID" value="NC_014136.1"/>
</dbReference>
<dbReference type="GO" id="GO:0006235">
    <property type="term" value="P:dTTP biosynthetic process"/>
    <property type="evidence" value="ECO:0007669"/>
    <property type="project" value="UniProtKB-UniRule"/>
</dbReference>
<dbReference type="PATRIC" id="fig|762051.18.peg.1393"/>
<dbReference type="PANTHER" id="PTHR10344">
    <property type="entry name" value="THYMIDYLATE KINASE"/>
    <property type="match status" value="1"/>
</dbReference>
<evidence type="ECO:0000256" key="10">
    <source>
        <dbReference type="ARBA" id="ARBA00057735"/>
    </source>
</evidence>
<dbReference type="HOGENOM" id="CLU_049131_0_2_9"/>
<dbReference type="GO" id="GO:0006227">
    <property type="term" value="P:dUDP biosynthetic process"/>
    <property type="evidence" value="ECO:0007669"/>
    <property type="project" value="TreeGrafter"/>
</dbReference>
<dbReference type="STRING" id="762051.LKI_06935"/>
<dbReference type="EMBL" id="CP001758">
    <property type="protein sequence ID" value="ADG40926.1"/>
    <property type="molecule type" value="Genomic_DNA"/>
</dbReference>
<dbReference type="PANTHER" id="PTHR10344:SF4">
    <property type="entry name" value="UMP-CMP KINASE 2, MITOCHONDRIAL"/>
    <property type="match status" value="1"/>
</dbReference>
<evidence type="ECO:0000256" key="8">
    <source>
        <dbReference type="ARBA" id="ARBA00022840"/>
    </source>
</evidence>
<comment type="catalytic activity">
    <reaction evidence="9 11">
        <text>dTMP + ATP = dTDP + ADP</text>
        <dbReference type="Rhea" id="RHEA:13517"/>
        <dbReference type="ChEBI" id="CHEBI:30616"/>
        <dbReference type="ChEBI" id="CHEBI:58369"/>
        <dbReference type="ChEBI" id="CHEBI:63528"/>
        <dbReference type="ChEBI" id="CHEBI:456216"/>
        <dbReference type="EC" id="2.7.4.9"/>
    </reaction>
</comment>
<gene>
    <name evidence="11" type="primary">tmk</name>
    <name evidence="13" type="ordered locus">LKI_06935</name>
</gene>
<dbReference type="GO" id="GO:0005829">
    <property type="term" value="C:cytosol"/>
    <property type="evidence" value="ECO:0007669"/>
    <property type="project" value="TreeGrafter"/>
</dbReference>
<dbReference type="Gene3D" id="3.40.50.300">
    <property type="entry name" value="P-loop containing nucleotide triphosphate hydrolases"/>
    <property type="match status" value="1"/>
</dbReference>
<dbReference type="GO" id="GO:0005524">
    <property type="term" value="F:ATP binding"/>
    <property type="evidence" value="ECO:0007669"/>
    <property type="project" value="UniProtKB-UniRule"/>
</dbReference>
<dbReference type="InterPro" id="IPR018095">
    <property type="entry name" value="Thymidylate_kin_CS"/>
</dbReference>
<dbReference type="Proteomes" id="UP000002362">
    <property type="component" value="Chromosome"/>
</dbReference>
<evidence type="ECO:0000256" key="1">
    <source>
        <dbReference type="ARBA" id="ARBA00009776"/>
    </source>
</evidence>
<evidence type="ECO:0000256" key="6">
    <source>
        <dbReference type="ARBA" id="ARBA00022741"/>
    </source>
</evidence>
<dbReference type="NCBIfam" id="TIGR00041">
    <property type="entry name" value="DTMP_kinase"/>
    <property type="match status" value="1"/>
</dbReference>
<evidence type="ECO:0000256" key="5">
    <source>
        <dbReference type="ARBA" id="ARBA00022727"/>
    </source>
</evidence>
<evidence type="ECO:0000256" key="4">
    <source>
        <dbReference type="ARBA" id="ARBA00022679"/>
    </source>
</evidence>
<dbReference type="KEGG" id="lki:LKI_06935"/>
<dbReference type="GO" id="GO:0006233">
    <property type="term" value="P:dTDP biosynthetic process"/>
    <property type="evidence" value="ECO:0007669"/>
    <property type="project" value="InterPro"/>
</dbReference>
<feature type="binding site" evidence="11">
    <location>
        <begin position="11"/>
        <end position="18"/>
    </location>
    <ligand>
        <name>ATP</name>
        <dbReference type="ChEBI" id="CHEBI:30616"/>
    </ligand>
</feature>
<comment type="function">
    <text evidence="10 11">Phosphorylation of dTMP to form dTDP in both de novo and salvage pathways of dTTP synthesis.</text>
</comment>
<sequence length="214" mass="23938">MTKPLFITFEGPEGAGKTSVLNQLVAEFQQTLGDDLISTREPGGNPISEAIRAILQPEEDNGMDDRTEALLYTAARRQHLVETVLPALKAGKVVISDRYVDSSLAYQGGGRGLGVDHIWQINQFAIDGLLPDLTIYFDLPSELGLARVKANRQGKIDRLDKESLAFHQKVRKTYLELQVKFSDRIKIVDATQSLDNVVDATRQLILERMKYREV</sequence>
<keyword evidence="5 11" id="KW-0545">Nucleotide biosynthesis</keyword>
<organism evidence="13 14">
    <name type="scientific">Leuconostoc kimchii (strain IMSNU 11154 / KCTC 2386 / IH25)</name>
    <dbReference type="NCBI Taxonomy" id="762051"/>
    <lineage>
        <taxon>Bacteria</taxon>
        <taxon>Bacillati</taxon>
        <taxon>Bacillota</taxon>
        <taxon>Bacilli</taxon>
        <taxon>Lactobacillales</taxon>
        <taxon>Lactobacillaceae</taxon>
        <taxon>Leuconostoc</taxon>
    </lineage>
</organism>
<evidence type="ECO:0000256" key="2">
    <source>
        <dbReference type="ARBA" id="ARBA00012980"/>
    </source>
</evidence>
<comment type="similarity">
    <text evidence="1 11">Belongs to the thymidylate kinase family.</text>
</comment>
<dbReference type="InterPro" id="IPR039430">
    <property type="entry name" value="Thymidylate_kin-like_dom"/>
</dbReference>
<dbReference type="PROSITE" id="PS01331">
    <property type="entry name" value="THYMIDYLATE_KINASE"/>
    <property type="match status" value="1"/>
</dbReference>
<evidence type="ECO:0000313" key="14">
    <source>
        <dbReference type="Proteomes" id="UP000002362"/>
    </source>
</evidence>
<dbReference type="Pfam" id="PF02223">
    <property type="entry name" value="Thymidylate_kin"/>
    <property type="match status" value="1"/>
</dbReference>
<proteinExistence type="inferred from homology"/>
<evidence type="ECO:0000259" key="12">
    <source>
        <dbReference type="Pfam" id="PF02223"/>
    </source>
</evidence>
<evidence type="ECO:0000256" key="11">
    <source>
        <dbReference type="HAMAP-Rule" id="MF_00165"/>
    </source>
</evidence>
<reference evidence="13 14" key="1">
    <citation type="journal article" date="2010" name="J. Bacteriol.">
        <title>Complete genome sequence analysis of Leuconostoc kimchii IMSNU 11154.</title>
        <authorList>
            <person name="Oh H.M."/>
            <person name="Cho Y.J."/>
            <person name="Kim B.K."/>
            <person name="Roe J.H."/>
            <person name="Kang S.O."/>
            <person name="Nahm B.H."/>
            <person name="Jeong G."/>
            <person name="Han H.U."/>
            <person name="Chun J."/>
        </authorList>
    </citation>
    <scope>NUCLEOTIDE SEQUENCE [LARGE SCALE GENOMIC DNA]</scope>
    <source>
        <strain evidence="14">IMSNU 11154 / KCTC 2386 / IH25</strain>
    </source>
</reference>
<keyword evidence="8 11" id="KW-0067">ATP-binding</keyword>
<dbReference type="InterPro" id="IPR018094">
    <property type="entry name" value="Thymidylate_kinase"/>
</dbReference>
<keyword evidence="7 11" id="KW-0418">Kinase</keyword>
<dbReference type="SUPFAM" id="SSF52540">
    <property type="entry name" value="P-loop containing nucleoside triphosphate hydrolases"/>
    <property type="match status" value="1"/>
</dbReference>
<dbReference type="InterPro" id="IPR027417">
    <property type="entry name" value="P-loop_NTPase"/>
</dbReference>
<protein>
    <recommendedName>
        <fullName evidence="3 11">Thymidylate kinase</fullName>
        <ecNumber evidence="2 11">2.7.4.9</ecNumber>
    </recommendedName>
    <alternativeName>
        <fullName evidence="11">dTMP kinase</fullName>
    </alternativeName>
</protein>
<dbReference type="FunFam" id="3.40.50.300:FF:000225">
    <property type="entry name" value="Thymidylate kinase"/>
    <property type="match status" value="1"/>
</dbReference>
<feature type="domain" description="Thymidylate kinase-like" evidence="12">
    <location>
        <begin position="9"/>
        <end position="199"/>
    </location>
</feature>
<evidence type="ECO:0000256" key="3">
    <source>
        <dbReference type="ARBA" id="ARBA00017144"/>
    </source>
</evidence>
<dbReference type="GO" id="GO:0004798">
    <property type="term" value="F:dTMP kinase activity"/>
    <property type="evidence" value="ECO:0007669"/>
    <property type="project" value="UniProtKB-UniRule"/>
</dbReference>
<dbReference type="CDD" id="cd01672">
    <property type="entry name" value="TMPK"/>
    <property type="match status" value="1"/>
</dbReference>
<keyword evidence="4 11" id="KW-0808">Transferase</keyword>